<evidence type="ECO:0000256" key="2">
    <source>
        <dbReference type="ARBA" id="ARBA00022801"/>
    </source>
</evidence>
<comment type="caution">
    <text evidence="4">The sequence shown here is derived from an EMBL/GenBank/DDBJ whole genome shotgun (WGS) entry which is preliminary data.</text>
</comment>
<gene>
    <name evidence="4" type="ORF">KS419_10135</name>
</gene>
<organism evidence="4 5">
    <name type="scientific">Evansella tamaricis</name>
    <dbReference type="NCBI Taxonomy" id="2069301"/>
    <lineage>
        <taxon>Bacteria</taxon>
        <taxon>Bacillati</taxon>
        <taxon>Bacillota</taxon>
        <taxon>Bacilli</taxon>
        <taxon>Bacillales</taxon>
        <taxon>Bacillaceae</taxon>
        <taxon>Evansella</taxon>
    </lineage>
</organism>
<sequence length="188" mass="22131">MKKRRFGIDIDGTVTDPATFVPYLNEHFNKSFTLDDLKEYELSGLLGITPEEFWKWMLVHEKHIYSNSNLAAHAKGILTDWNMFHELFYISARSKEYHDITTDWFNRQELPFHHIELLGSHNKLEAVKKHGVDIFFEDKHDNACAIAEECKIPVILMDTPYNRESVPTLVYRVDNWIRAKETVDTLFN</sequence>
<dbReference type="PANTHER" id="PTHR35134">
    <property type="entry name" value="NUCLEOTIDASE YQFW-RELATED"/>
    <property type="match status" value="1"/>
</dbReference>
<evidence type="ECO:0000313" key="5">
    <source>
        <dbReference type="Proteomes" id="UP000784880"/>
    </source>
</evidence>
<evidence type="ECO:0000313" key="4">
    <source>
        <dbReference type="EMBL" id="MBU9712098.1"/>
    </source>
</evidence>
<evidence type="ECO:0000256" key="1">
    <source>
        <dbReference type="ARBA" id="ARBA00009589"/>
    </source>
</evidence>
<reference evidence="4 5" key="1">
    <citation type="submission" date="2021-06" db="EMBL/GenBank/DDBJ databases">
        <title>Bacillus sp. RD4P76, an endophyte from a halophyte.</title>
        <authorList>
            <person name="Sun J.-Q."/>
        </authorList>
    </citation>
    <scope>NUCLEOTIDE SEQUENCE [LARGE SCALE GENOMIC DNA]</scope>
    <source>
        <strain evidence="4 5">CGMCC 1.15917</strain>
    </source>
</reference>
<dbReference type="InterPro" id="IPR052419">
    <property type="entry name" value="5_3-deoxyribonucleotidase-like"/>
</dbReference>
<dbReference type="PANTHER" id="PTHR35134:SF2">
    <property type="entry name" value="NUCLEOTIDASE YQFW-RELATED"/>
    <property type="match status" value="1"/>
</dbReference>
<keyword evidence="5" id="KW-1185">Reference proteome</keyword>
<dbReference type="RefSeq" id="WP_217066283.1">
    <property type="nucleotide sequence ID" value="NZ_JAHQCS010000092.1"/>
</dbReference>
<dbReference type="PIRSF" id="PIRSF021362">
    <property type="entry name" value="UCP021362_HAD"/>
    <property type="match status" value="1"/>
</dbReference>
<comment type="similarity">
    <text evidence="1 3">Belongs to the 5'(3')-deoxyribonucleotidase family.</text>
</comment>
<dbReference type="Proteomes" id="UP000784880">
    <property type="component" value="Unassembled WGS sequence"/>
</dbReference>
<accession>A0ABS6JF13</accession>
<keyword evidence="2 3" id="KW-0378">Hydrolase</keyword>
<dbReference type="EMBL" id="JAHQCS010000092">
    <property type="protein sequence ID" value="MBU9712098.1"/>
    <property type="molecule type" value="Genomic_DNA"/>
</dbReference>
<proteinExistence type="inferred from homology"/>
<dbReference type="InterPro" id="IPR009206">
    <property type="entry name" value="Nucleotidase_putative"/>
</dbReference>
<protein>
    <recommendedName>
        <fullName evidence="3">Nucleotidase</fullName>
        <ecNumber evidence="3">3.1.3.-</ecNumber>
    </recommendedName>
</protein>
<dbReference type="EC" id="3.1.3.-" evidence="3"/>
<name>A0ABS6JF13_9BACI</name>
<evidence type="ECO:0000256" key="3">
    <source>
        <dbReference type="PIRNR" id="PIRNR021362"/>
    </source>
</evidence>